<evidence type="ECO:0000313" key="23">
    <source>
        <dbReference type="EMBL" id="SUZ54193.1"/>
    </source>
</evidence>
<keyword evidence="10 22" id="KW-0812">Transmembrane</keyword>
<evidence type="ECO:0000256" key="7">
    <source>
        <dbReference type="ARBA" id="ARBA00022516"/>
    </source>
</evidence>
<evidence type="ECO:0000256" key="8">
    <source>
        <dbReference type="ARBA" id="ARBA00022519"/>
    </source>
</evidence>
<keyword evidence="9" id="KW-0808">Transferase</keyword>
<evidence type="ECO:0000256" key="10">
    <source>
        <dbReference type="ARBA" id="ARBA00022692"/>
    </source>
</evidence>
<evidence type="ECO:0000256" key="2">
    <source>
        <dbReference type="ARBA" id="ARBA00004429"/>
    </source>
</evidence>
<accession>A0A381NKY3</accession>
<dbReference type="GO" id="GO:0004143">
    <property type="term" value="F:ATP-dependent diacylglycerol kinase activity"/>
    <property type="evidence" value="ECO:0007669"/>
    <property type="project" value="UniProtKB-EC"/>
</dbReference>
<dbReference type="Gene3D" id="1.10.287.3610">
    <property type="match status" value="1"/>
</dbReference>
<dbReference type="InterPro" id="IPR033718">
    <property type="entry name" value="DAGK_prok"/>
</dbReference>
<keyword evidence="16 22" id="KW-1133">Transmembrane helix</keyword>
<dbReference type="GO" id="GO:0005886">
    <property type="term" value="C:plasma membrane"/>
    <property type="evidence" value="ECO:0007669"/>
    <property type="project" value="UniProtKB-SubCell"/>
</dbReference>
<evidence type="ECO:0000256" key="9">
    <source>
        <dbReference type="ARBA" id="ARBA00022679"/>
    </source>
</evidence>
<evidence type="ECO:0000256" key="18">
    <source>
        <dbReference type="ARBA" id="ARBA00023136"/>
    </source>
</evidence>
<comment type="subcellular location">
    <subcellularLocation>
        <location evidence="2">Cell inner membrane</location>
        <topology evidence="2">Multi-pass membrane protein</topology>
    </subcellularLocation>
</comment>
<dbReference type="InterPro" id="IPR036945">
    <property type="entry name" value="DAGK_sf"/>
</dbReference>
<evidence type="ECO:0000256" key="21">
    <source>
        <dbReference type="ARBA" id="ARBA00031546"/>
    </source>
</evidence>
<evidence type="ECO:0000256" key="16">
    <source>
        <dbReference type="ARBA" id="ARBA00022989"/>
    </source>
</evidence>
<keyword evidence="15" id="KW-0460">Magnesium</keyword>
<dbReference type="PANTHER" id="PTHR34299">
    <property type="entry name" value="DIACYLGLYCEROL KINASE"/>
    <property type="match status" value="1"/>
</dbReference>
<dbReference type="GO" id="GO:0005524">
    <property type="term" value="F:ATP binding"/>
    <property type="evidence" value="ECO:0007669"/>
    <property type="project" value="UniProtKB-KW"/>
</dbReference>
<sequence length="114" mass="12937">MFFKKIYTAFINSFQGIYKALKEEFAFKIELFLSVFLIPASFFIGNNAIEIILLSGSTLFILLVELVNTSLETTLDRISLEENDLTKYAKDLGSGAVLISLILWLVTWSLIVIY</sequence>
<evidence type="ECO:0000256" key="3">
    <source>
        <dbReference type="ARBA" id="ARBA00005967"/>
    </source>
</evidence>
<evidence type="ECO:0000256" key="22">
    <source>
        <dbReference type="SAM" id="Phobius"/>
    </source>
</evidence>
<evidence type="ECO:0000256" key="20">
    <source>
        <dbReference type="ARBA" id="ARBA00023264"/>
    </source>
</evidence>
<proteinExistence type="inferred from homology"/>
<evidence type="ECO:0000256" key="12">
    <source>
        <dbReference type="ARBA" id="ARBA00022741"/>
    </source>
</evidence>
<dbReference type="GO" id="GO:0046872">
    <property type="term" value="F:metal ion binding"/>
    <property type="evidence" value="ECO:0007669"/>
    <property type="project" value="UniProtKB-KW"/>
</dbReference>
<keyword evidence="11" id="KW-0479">Metal-binding</keyword>
<evidence type="ECO:0000256" key="6">
    <source>
        <dbReference type="ARBA" id="ARBA00022475"/>
    </source>
</evidence>
<keyword evidence="13" id="KW-0418">Kinase</keyword>
<keyword evidence="14" id="KW-0067">ATP-binding</keyword>
<dbReference type="InterPro" id="IPR000829">
    <property type="entry name" value="DAGK"/>
</dbReference>
<evidence type="ECO:0000256" key="15">
    <source>
        <dbReference type="ARBA" id="ARBA00022842"/>
    </source>
</evidence>
<comment type="cofactor">
    <cofactor evidence="1">
        <name>Mg(2+)</name>
        <dbReference type="ChEBI" id="CHEBI:18420"/>
    </cofactor>
</comment>
<evidence type="ECO:0000256" key="17">
    <source>
        <dbReference type="ARBA" id="ARBA00023098"/>
    </source>
</evidence>
<feature type="transmembrane region" description="Helical" evidence="22">
    <location>
        <begin position="92"/>
        <end position="113"/>
    </location>
</feature>
<dbReference type="AlphaFoldDB" id="A0A381NKY3"/>
<dbReference type="CDD" id="cd14264">
    <property type="entry name" value="DAGK_IM"/>
    <property type="match status" value="1"/>
</dbReference>
<keyword evidence="12" id="KW-0547">Nucleotide-binding</keyword>
<keyword evidence="20" id="KW-1208">Phospholipid metabolism</keyword>
<evidence type="ECO:0000256" key="1">
    <source>
        <dbReference type="ARBA" id="ARBA00001946"/>
    </source>
</evidence>
<evidence type="ECO:0000256" key="5">
    <source>
        <dbReference type="ARBA" id="ARBA00017575"/>
    </source>
</evidence>
<keyword evidence="7" id="KW-0444">Lipid biosynthesis</keyword>
<keyword evidence="6" id="KW-1003">Cell membrane</keyword>
<dbReference type="GO" id="GO:0006654">
    <property type="term" value="P:phosphatidic acid biosynthetic process"/>
    <property type="evidence" value="ECO:0007669"/>
    <property type="project" value="InterPro"/>
</dbReference>
<keyword evidence="8" id="KW-0997">Cell inner membrane</keyword>
<evidence type="ECO:0000256" key="19">
    <source>
        <dbReference type="ARBA" id="ARBA00023209"/>
    </source>
</evidence>
<keyword evidence="18 22" id="KW-0472">Membrane</keyword>
<keyword evidence="17" id="KW-0443">Lipid metabolism</keyword>
<gene>
    <name evidence="23" type="ORF">METZ01_LOCUS7047</name>
</gene>
<dbReference type="PANTHER" id="PTHR34299:SF1">
    <property type="entry name" value="DIACYLGLYCEROL KINASE"/>
    <property type="match status" value="1"/>
</dbReference>
<comment type="similarity">
    <text evidence="3">Belongs to the bacterial diacylglycerol kinase family.</text>
</comment>
<reference evidence="23" key="1">
    <citation type="submission" date="2018-05" db="EMBL/GenBank/DDBJ databases">
        <authorList>
            <person name="Lanie J.A."/>
            <person name="Ng W.-L."/>
            <person name="Kazmierczak K.M."/>
            <person name="Andrzejewski T.M."/>
            <person name="Davidsen T.M."/>
            <person name="Wayne K.J."/>
            <person name="Tettelin H."/>
            <person name="Glass J.I."/>
            <person name="Rusch D."/>
            <person name="Podicherti R."/>
            <person name="Tsui H.-C.T."/>
            <person name="Winkler M.E."/>
        </authorList>
    </citation>
    <scope>NUCLEOTIDE SEQUENCE</scope>
</reference>
<name>A0A381NKY3_9ZZZZ</name>
<evidence type="ECO:0000256" key="14">
    <source>
        <dbReference type="ARBA" id="ARBA00022840"/>
    </source>
</evidence>
<keyword evidence="19" id="KW-0594">Phospholipid biosynthesis</keyword>
<evidence type="ECO:0000256" key="11">
    <source>
        <dbReference type="ARBA" id="ARBA00022723"/>
    </source>
</evidence>
<dbReference type="Pfam" id="PF01219">
    <property type="entry name" value="DAGK_prokar"/>
    <property type="match status" value="1"/>
</dbReference>
<dbReference type="EC" id="2.7.1.107" evidence="4"/>
<protein>
    <recommendedName>
        <fullName evidence="5">Diacylglycerol kinase</fullName>
        <ecNumber evidence="4">2.7.1.107</ecNumber>
    </recommendedName>
    <alternativeName>
        <fullName evidence="21">Diglyceride kinase</fullName>
    </alternativeName>
</protein>
<evidence type="ECO:0000256" key="13">
    <source>
        <dbReference type="ARBA" id="ARBA00022777"/>
    </source>
</evidence>
<evidence type="ECO:0000256" key="4">
    <source>
        <dbReference type="ARBA" id="ARBA00012133"/>
    </source>
</evidence>
<dbReference type="EMBL" id="UINC01000374">
    <property type="protein sequence ID" value="SUZ54193.1"/>
    <property type="molecule type" value="Genomic_DNA"/>
</dbReference>
<feature type="transmembrane region" description="Helical" evidence="22">
    <location>
        <begin position="25"/>
        <end position="45"/>
    </location>
</feature>
<organism evidence="23">
    <name type="scientific">marine metagenome</name>
    <dbReference type="NCBI Taxonomy" id="408172"/>
    <lineage>
        <taxon>unclassified sequences</taxon>
        <taxon>metagenomes</taxon>
        <taxon>ecological metagenomes</taxon>
    </lineage>
</organism>